<dbReference type="SMART" id="SM00173">
    <property type="entry name" value="RAS"/>
    <property type="match status" value="1"/>
</dbReference>
<dbReference type="PhylomeDB" id="B4MV40"/>
<keyword evidence="4" id="KW-0547">Nucleotide-binding</keyword>
<evidence type="ECO:0000256" key="3">
    <source>
        <dbReference type="ARBA" id="ARBA00022448"/>
    </source>
</evidence>
<protein>
    <recommendedName>
        <fullName evidence="10">GTP-binding nuclear protein</fullName>
    </recommendedName>
</protein>
<evidence type="ECO:0008006" key="10">
    <source>
        <dbReference type="Google" id="ProtNLM"/>
    </source>
</evidence>
<evidence type="ECO:0000313" key="9">
    <source>
        <dbReference type="Proteomes" id="UP000007798"/>
    </source>
</evidence>
<dbReference type="PRINTS" id="PR00449">
    <property type="entry name" value="RASTRNSFRMNG"/>
</dbReference>
<keyword evidence="9" id="KW-1185">Reference proteome</keyword>
<name>B4MV40_DROWI</name>
<dbReference type="PROSITE" id="PS51419">
    <property type="entry name" value="RAB"/>
    <property type="match status" value="1"/>
</dbReference>
<evidence type="ECO:0000256" key="6">
    <source>
        <dbReference type="ARBA" id="ARBA00023134"/>
    </source>
</evidence>
<sequence length="179" mass="20942">MSDYLDMKCVLLGDGKTGKSTFIKRQLTGQYQRDYLPTDNVDLSTLKFHTNQGTISFKVWDTAGQEELRGLRDIYYMQARCAIIMFDVTRPKTFLNVTEWRRELIRICPDIPIVLCGNKADFMLPLSIESTFHLHNLPYYPMSVKTGYNYDKPFLWLARRVTDNPKLRFVKQPVNFSPQ</sequence>
<dbReference type="eggNOG" id="KOG0096">
    <property type="taxonomic scope" value="Eukaryota"/>
</dbReference>
<evidence type="ECO:0000313" key="8">
    <source>
        <dbReference type="EMBL" id="EDW76385.1"/>
    </source>
</evidence>
<dbReference type="PROSITE" id="PS51418">
    <property type="entry name" value="RAN"/>
    <property type="match status" value="1"/>
</dbReference>
<dbReference type="GO" id="GO:0003924">
    <property type="term" value="F:GTPase activity"/>
    <property type="evidence" value="ECO:0007669"/>
    <property type="project" value="InterPro"/>
</dbReference>
<dbReference type="NCBIfam" id="TIGR00231">
    <property type="entry name" value="small_GTP"/>
    <property type="match status" value="1"/>
</dbReference>
<keyword evidence="7" id="KW-0539">Nucleus</keyword>
<dbReference type="SMART" id="SM00175">
    <property type="entry name" value="RAB"/>
    <property type="match status" value="1"/>
</dbReference>
<dbReference type="GO" id="GO:0005737">
    <property type="term" value="C:cytoplasm"/>
    <property type="evidence" value="ECO:0007669"/>
    <property type="project" value="TreeGrafter"/>
</dbReference>
<keyword evidence="6" id="KW-0342">GTP-binding</keyword>
<dbReference type="AlphaFoldDB" id="B4MV40"/>
<dbReference type="STRING" id="7260.B4MV40"/>
<keyword evidence="3" id="KW-0813">Transport</keyword>
<accession>B4MV40</accession>
<dbReference type="GO" id="GO:0005634">
    <property type="term" value="C:nucleus"/>
    <property type="evidence" value="ECO:0007669"/>
    <property type="project" value="UniProtKB-SubCell"/>
</dbReference>
<evidence type="ECO:0000256" key="1">
    <source>
        <dbReference type="ARBA" id="ARBA00004123"/>
    </source>
</evidence>
<organism evidence="8 9">
    <name type="scientific">Drosophila willistoni</name>
    <name type="common">Fruit fly</name>
    <dbReference type="NCBI Taxonomy" id="7260"/>
    <lineage>
        <taxon>Eukaryota</taxon>
        <taxon>Metazoa</taxon>
        <taxon>Ecdysozoa</taxon>
        <taxon>Arthropoda</taxon>
        <taxon>Hexapoda</taxon>
        <taxon>Insecta</taxon>
        <taxon>Pterygota</taxon>
        <taxon>Neoptera</taxon>
        <taxon>Endopterygota</taxon>
        <taxon>Diptera</taxon>
        <taxon>Brachycera</taxon>
        <taxon>Muscomorpha</taxon>
        <taxon>Ephydroidea</taxon>
        <taxon>Drosophilidae</taxon>
        <taxon>Drosophila</taxon>
        <taxon>Sophophora</taxon>
    </lineage>
</organism>
<dbReference type="Proteomes" id="UP000007798">
    <property type="component" value="Unassembled WGS sequence"/>
</dbReference>
<comment type="similarity">
    <text evidence="2">Belongs to the small GTPase superfamily. Ran family.</text>
</comment>
<evidence type="ECO:0000256" key="7">
    <source>
        <dbReference type="ARBA" id="ARBA00023242"/>
    </source>
</evidence>
<dbReference type="InterPro" id="IPR005225">
    <property type="entry name" value="Small_GTP-bd"/>
</dbReference>
<dbReference type="GO" id="GO:0005525">
    <property type="term" value="F:GTP binding"/>
    <property type="evidence" value="ECO:0007669"/>
    <property type="project" value="UniProtKB-KW"/>
</dbReference>
<dbReference type="FunFam" id="3.40.50.300:FF:001447">
    <property type="entry name" value="Ras-related protein Rab-1B"/>
    <property type="match status" value="1"/>
</dbReference>
<dbReference type="InterPro" id="IPR002041">
    <property type="entry name" value="Ran_GTPase"/>
</dbReference>
<dbReference type="KEGG" id="dwi:6641802"/>
<dbReference type="SMART" id="SM00174">
    <property type="entry name" value="RHO"/>
    <property type="match status" value="1"/>
</dbReference>
<dbReference type="SMART" id="SM00176">
    <property type="entry name" value="RAN"/>
    <property type="match status" value="1"/>
</dbReference>
<evidence type="ECO:0000256" key="4">
    <source>
        <dbReference type="ARBA" id="ARBA00022741"/>
    </source>
</evidence>
<dbReference type="Gene3D" id="3.40.50.300">
    <property type="entry name" value="P-loop containing nucleotide triphosphate hydrolases"/>
    <property type="match status" value="1"/>
</dbReference>
<dbReference type="InParanoid" id="B4MV40"/>
<dbReference type="GO" id="GO:0006606">
    <property type="term" value="P:protein import into nucleus"/>
    <property type="evidence" value="ECO:0007669"/>
    <property type="project" value="TreeGrafter"/>
</dbReference>
<dbReference type="InterPro" id="IPR027417">
    <property type="entry name" value="P-loop_NTPase"/>
</dbReference>
<dbReference type="PANTHER" id="PTHR24071:SF0">
    <property type="entry name" value="GTP-BINDING NUCLEAR PROTEIN RAN"/>
    <property type="match status" value="1"/>
</dbReference>
<dbReference type="InterPro" id="IPR001806">
    <property type="entry name" value="Small_GTPase"/>
</dbReference>
<gene>
    <name evidence="8" type="primary">Dwil\GK15426</name>
    <name evidence="8" type="ORF">Dwil_GK15426</name>
</gene>
<keyword evidence="5" id="KW-0653">Protein transport</keyword>
<dbReference type="GO" id="GO:0000054">
    <property type="term" value="P:ribosomal subunit export from nucleus"/>
    <property type="evidence" value="ECO:0007669"/>
    <property type="project" value="TreeGrafter"/>
</dbReference>
<evidence type="ECO:0000256" key="5">
    <source>
        <dbReference type="ARBA" id="ARBA00022927"/>
    </source>
</evidence>
<dbReference type="HOGENOM" id="CLU_041217_13_0_1"/>
<dbReference type="PANTHER" id="PTHR24071">
    <property type="entry name" value="RAN GTPASE"/>
    <property type="match status" value="1"/>
</dbReference>
<reference evidence="8 9" key="1">
    <citation type="journal article" date="2007" name="Nature">
        <title>Evolution of genes and genomes on the Drosophila phylogeny.</title>
        <authorList>
            <consortium name="Drosophila 12 Genomes Consortium"/>
            <person name="Clark A.G."/>
            <person name="Eisen M.B."/>
            <person name="Smith D.R."/>
            <person name="Bergman C.M."/>
            <person name="Oliver B."/>
            <person name="Markow T.A."/>
            <person name="Kaufman T.C."/>
            <person name="Kellis M."/>
            <person name="Gelbart W."/>
            <person name="Iyer V.N."/>
            <person name="Pollard D.A."/>
            <person name="Sackton T.B."/>
            <person name="Larracuente A.M."/>
            <person name="Singh N.D."/>
            <person name="Abad J.P."/>
            <person name="Abt D.N."/>
            <person name="Adryan B."/>
            <person name="Aguade M."/>
            <person name="Akashi H."/>
            <person name="Anderson W.W."/>
            <person name="Aquadro C.F."/>
            <person name="Ardell D.H."/>
            <person name="Arguello R."/>
            <person name="Artieri C.G."/>
            <person name="Barbash D.A."/>
            <person name="Barker D."/>
            <person name="Barsanti P."/>
            <person name="Batterham P."/>
            <person name="Batzoglou S."/>
            <person name="Begun D."/>
            <person name="Bhutkar A."/>
            <person name="Blanco E."/>
            <person name="Bosak S.A."/>
            <person name="Bradley R.K."/>
            <person name="Brand A.D."/>
            <person name="Brent M.R."/>
            <person name="Brooks A.N."/>
            <person name="Brown R.H."/>
            <person name="Butlin R.K."/>
            <person name="Caggese C."/>
            <person name="Calvi B.R."/>
            <person name="Bernardo de Carvalho A."/>
            <person name="Caspi A."/>
            <person name="Castrezana S."/>
            <person name="Celniker S.E."/>
            <person name="Chang J.L."/>
            <person name="Chapple C."/>
            <person name="Chatterji S."/>
            <person name="Chinwalla A."/>
            <person name="Civetta A."/>
            <person name="Clifton S.W."/>
            <person name="Comeron J.M."/>
            <person name="Costello J.C."/>
            <person name="Coyne J.A."/>
            <person name="Daub J."/>
            <person name="David R.G."/>
            <person name="Delcher A.L."/>
            <person name="Delehaunty K."/>
            <person name="Do C.B."/>
            <person name="Ebling H."/>
            <person name="Edwards K."/>
            <person name="Eickbush T."/>
            <person name="Evans J.D."/>
            <person name="Filipski A."/>
            <person name="Findeiss S."/>
            <person name="Freyhult E."/>
            <person name="Fulton L."/>
            <person name="Fulton R."/>
            <person name="Garcia A.C."/>
            <person name="Gardiner A."/>
            <person name="Garfield D.A."/>
            <person name="Garvin B.E."/>
            <person name="Gibson G."/>
            <person name="Gilbert D."/>
            <person name="Gnerre S."/>
            <person name="Godfrey J."/>
            <person name="Good R."/>
            <person name="Gotea V."/>
            <person name="Gravely B."/>
            <person name="Greenberg A.J."/>
            <person name="Griffiths-Jones S."/>
            <person name="Gross S."/>
            <person name="Guigo R."/>
            <person name="Gustafson E.A."/>
            <person name="Haerty W."/>
            <person name="Hahn M.W."/>
            <person name="Halligan D.L."/>
            <person name="Halpern A.L."/>
            <person name="Halter G.M."/>
            <person name="Han M.V."/>
            <person name="Heger A."/>
            <person name="Hillier L."/>
            <person name="Hinrichs A.S."/>
            <person name="Holmes I."/>
            <person name="Hoskins R.A."/>
            <person name="Hubisz M.J."/>
            <person name="Hultmark D."/>
            <person name="Huntley M.A."/>
            <person name="Jaffe D.B."/>
            <person name="Jagadeeshan S."/>
            <person name="Jeck W.R."/>
            <person name="Johnson J."/>
            <person name="Jones C.D."/>
            <person name="Jordan W.C."/>
            <person name="Karpen G.H."/>
            <person name="Kataoka E."/>
            <person name="Keightley P.D."/>
            <person name="Kheradpour P."/>
            <person name="Kirkness E.F."/>
            <person name="Koerich L.B."/>
            <person name="Kristiansen K."/>
            <person name="Kudrna D."/>
            <person name="Kulathinal R.J."/>
            <person name="Kumar S."/>
            <person name="Kwok R."/>
            <person name="Lander E."/>
            <person name="Langley C.H."/>
            <person name="Lapoint R."/>
            <person name="Lazzaro B.P."/>
            <person name="Lee S.J."/>
            <person name="Levesque L."/>
            <person name="Li R."/>
            <person name="Lin C.F."/>
            <person name="Lin M.F."/>
            <person name="Lindblad-Toh K."/>
            <person name="Llopart A."/>
            <person name="Long M."/>
            <person name="Low L."/>
            <person name="Lozovsky E."/>
            <person name="Lu J."/>
            <person name="Luo M."/>
            <person name="Machado C.A."/>
            <person name="Makalowski W."/>
            <person name="Marzo M."/>
            <person name="Matsuda M."/>
            <person name="Matzkin L."/>
            <person name="McAllister B."/>
            <person name="McBride C.S."/>
            <person name="McKernan B."/>
            <person name="McKernan K."/>
            <person name="Mendez-Lago M."/>
            <person name="Minx P."/>
            <person name="Mollenhauer M.U."/>
            <person name="Montooth K."/>
            <person name="Mount S.M."/>
            <person name="Mu X."/>
            <person name="Myers E."/>
            <person name="Negre B."/>
            <person name="Newfeld S."/>
            <person name="Nielsen R."/>
            <person name="Noor M.A."/>
            <person name="O'Grady P."/>
            <person name="Pachter L."/>
            <person name="Papaceit M."/>
            <person name="Parisi M.J."/>
            <person name="Parisi M."/>
            <person name="Parts L."/>
            <person name="Pedersen J.S."/>
            <person name="Pesole G."/>
            <person name="Phillippy A.M."/>
            <person name="Ponting C.P."/>
            <person name="Pop M."/>
            <person name="Porcelli D."/>
            <person name="Powell J.R."/>
            <person name="Prohaska S."/>
            <person name="Pruitt K."/>
            <person name="Puig M."/>
            <person name="Quesneville H."/>
            <person name="Ram K.R."/>
            <person name="Rand D."/>
            <person name="Rasmussen M.D."/>
            <person name="Reed L.K."/>
            <person name="Reenan R."/>
            <person name="Reily A."/>
            <person name="Remington K.A."/>
            <person name="Rieger T.T."/>
            <person name="Ritchie M.G."/>
            <person name="Robin C."/>
            <person name="Rogers Y.H."/>
            <person name="Rohde C."/>
            <person name="Rozas J."/>
            <person name="Rubenfield M.J."/>
            <person name="Ruiz A."/>
            <person name="Russo S."/>
            <person name="Salzberg S.L."/>
            <person name="Sanchez-Gracia A."/>
            <person name="Saranga D.J."/>
            <person name="Sato H."/>
            <person name="Schaeffer S.W."/>
            <person name="Schatz M.C."/>
            <person name="Schlenke T."/>
            <person name="Schwartz R."/>
            <person name="Segarra C."/>
            <person name="Singh R.S."/>
            <person name="Sirot L."/>
            <person name="Sirota M."/>
            <person name="Sisneros N.B."/>
            <person name="Smith C.D."/>
            <person name="Smith T.F."/>
            <person name="Spieth J."/>
            <person name="Stage D.E."/>
            <person name="Stark A."/>
            <person name="Stephan W."/>
            <person name="Strausberg R.L."/>
            <person name="Strempel S."/>
            <person name="Sturgill D."/>
            <person name="Sutton G."/>
            <person name="Sutton G.G."/>
            <person name="Tao W."/>
            <person name="Teichmann S."/>
            <person name="Tobari Y.N."/>
            <person name="Tomimura Y."/>
            <person name="Tsolas J.M."/>
            <person name="Valente V.L."/>
            <person name="Venter E."/>
            <person name="Venter J.C."/>
            <person name="Vicario S."/>
            <person name="Vieira F.G."/>
            <person name="Vilella A.J."/>
            <person name="Villasante A."/>
            <person name="Walenz B."/>
            <person name="Wang J."/>
            <person name="Wasserman M."/>
            <person name="Watts T."/>
            <person name="Wilson D."/>
            <person name="Wilson R.K."/>
            <person name="Wing R.A."/>
            <person name="Wolfner M.F."/>
            <person name="Wong A."/>
            <person name="Wong G.K."/>
            <person name="Wu C.I."/>
            <person name="Wu G."/>
            <person name="Yamamoto D."/>
            <person name="Yang H.P."/>
            <person name="Yang S.P."/>
            <person name="Yorke J.A."/>
            <person name="Yoshida K."/>
            <person name="Zdobnov E."/>
            <person name="Zhang P."/>
            <person name="Zhang Y."/>
            <person name="Zimin A.V."/>
            <person name="Baldwin J."/>
            <person name="Abdouelleil A."/>
            <person name="Abdulkadir J."/>
            <person name="Abebe A."/>
            <person name="Abera B."/>
            <person name="Abreu J."/>
            <person name="Acer S.C."/>
            <person name="Aftuck L."/>
            <person name="Alexander A."/>
            <person name="An P."/>
            <person name="Anderson E."/>
            <person name="Anderson S."/>
            <person name="Arachi H."/>
            <person name="Azer M."/>
            <person name="Bachantsang P."/>
            <person name="Barry A."/>
            <person name="Bayul T."/>
            <person name="Berlin A."/>
            <person name="Bessette D."/>
            <person name="Bloom T."/>
            <person name="Blye J."/>
            <person name="Boguslavskiy L."/>
            <person name="Bonnet C."/>
            <person name="Boukhgalter B."/>
            <person name="Bourzgui I."/>
            <person name="Brown A."/>
            <person name="Cahill P."/>
            <person name="Channer S."/>
            <person name="Cheshatsang Y."/>
            <person name="Chuda L."/>
            <person name="Citroen M."/>
            <person name="Collymore A."/>
            <person name="Cooke P."/>
            <person name="Costello M."/>
            <person name="D'Aco K."/>
            <person name="Daza R."/>
            <person name="De Haan G."/>
            <person name="DeGray S."/>
            <person name="DeMaso C."/>
            <person name="Dhargay N."/>
            <person name="Dooley K."/>
            <person name="Dooley E."/>
            <person name="Doricent M."/>
            <person name="Dorje P."/>
            <person name="Dorjee K."/>
            <person name="Dupes A."/>
            <person name="Elong R."/>
            <person name="Falk J."/>
            <person name="Farina A."/>
            <person name="Faro S."/>
            <person name="Ferguson D."/>
            <person name="Fisher S."/>
            <person name="Foley C.D."/>
            <person name="Franke A."/>
            <person name="Friedrich D."/>
            <person name="Gadbois L."/>
            <person name="Gearin G."/>
            <person name="Gearin C.R."/>
            <person name="Giannoukos G."/>
            <person name="Goode T."/>
            <person name="Graham J."/>
            <person name="Grandbois E."/>
            <person name="Grewal S."/>
            <person name="Gyaltsen K."/>
            <person name="Hafez N."/>
            <person name="Hagos B."/>
            <person name="Hall J."/>
            <person name="Henson C."/>
            <person name="Hollinger A."/>
            <person name="Honan T."/>
            <person name="Huard M.D."/>
            <person name="Hughes L."/>
            <person name="Hurhula B."/>
            <person name="Husby M.E."/>
            <person name="Kamat A."/>
            <person name="Kanga B."/>
            <person name="Kashin S."/>
            <person name="Khazanovich D."/>
            <person name="Kisner P."/>
            <person name="Lance K."/>
            <person name="Lara M."/>
            <person name="Lee W."/>
            <person name="Lennon N."/>
            <person name="Letendre F."/>
            <person name="LeVine R."/>
            <person name="Lipovsky A."/>
            <person name="Liu X."/>
            <person name="Liu J."/>
            <person name="Liu S."/>
            <person name="Lokyitsang T."/>
            <person name="Lokyitsang Y."/>
            <person name="Lubonja R."/>
            <person name="Lui A."/>
            <person name="MacDonald P."/>
            <person name="Magnisalis V."/>
            <person name="Maru K."/>
            <person name="Matthews C."/>
            <person name="McCusker W."/>
            <person name="McDonough S."/>
            <person name="Mehta T."/>
            <person name="Meldrim J."/>
            <person name="Meneus L."/>
            <person name="Mihai O."/>
            <person name="Mihalev A."/>
            <person name="Mihova T."/>
            <person name="Mittelman R."/>
            <person name="Mlenga V."/>
            <person name="Montmayeur A."/>
            <person name="Mulrain L."/>
            <person name="Navidi A."/>
            <person name="Naylor J."/>
            <person name="Negash T."/>
            <person name="Nguyen T."/>
            <person name="Nguyen N."/>
            <person name="Nicol R."/>
            <person name="Norbu C."/>
            <person name="Norbu N."/>
            <person name="Novod N."/>
            <person name="O'Neill B."/>
            <person name="Osman S."/>
            <person name="Markiewicz E."/>
            <person name="Oyono O.L."/>
            <person name="Patti C."/>
            <person name="Phunkhang P."/>
            <person name="Pierre F."/>
            <person name="Priest M."/>
            <person name="Raghuraman S."/>
            <person name="Rege F."/>
            <person name="Reyes R."/>
            <person name="Rise C."/>
            <person name="Rogov P."/>
            <person name="Ross K."/>
            <person name="Ryan E."/>
            <person name="Settipalli S."/>
            <person name="Shea T."/>
            <person name="Sherpa N."/>
            <person name="Shi L."/>
            <person name="Shih D."/>
            <person name="Sparrow T."/>
            <person name="Spaulding J."/>
            <person name="Stalker J."/>
            <person name="Stange-Thomann N."/>
            <person name="Stavropoulos S."/>
            <person name="Stone C."/>
            <person name="Strader C."/>
            <person name="Tesfaye S."/>
            <person name="Thomson T."/>
            <person name="Thoulutsang Y."/>
            <person name="Thoulutsang D."/>
            <person name="Topham K."/>
            <person name="Topping I."/>
            <person name="Tsamla T."/>
            <person name="Vassiliev H."/>
            <person name="Vo A."/>
            <person name="Wangchuk T."/>
            <person name="Wangdi T."/>
            <person name="Weiand M."/>
            <person name="Wilkinson J."/>
            <person name="Wilson A."/>
            <person name="Yadav S."/>
            <person name="Young G."/>
            <person name="Yu Q."/>
            <person name="Zembek L."/>
            <person name="Zhong D."/>
            <person name="Zimmer A."/>
            <person name="Zwirko Z."/>
            <person name="Jaffe D.B."/>
            <person name="Alvarez P."/>
            <person name="Brockman W."/>
            <person name="Butler J."/>
            <person name="Chin C."/>
            <person name="Gnerre S."/>
            <person name="Grabherr M."/>
            <person name="Kleber M."/>
            <person name="Mauceli E."/>
            <person name="MacCallum I."/>
        </authorList>
    </citation>
    <scope>NUCLEOTIDE SEQUENCE [LARGE SCALE GENOMIC DNA]</scope>
    <source>
        <strain evidence="9">Tucson 14030-0811.24</strain>
    </source>
</reference>
<dbReference type="SUPFAM" id="SSF52540">
    <property type="entry name" value="P-loop containing nucleoside triphosphate hydrolases"/>
    <property type="match status" value="1"/>
</dbReference>
<evidence type="ECO:0000256" key="2">
    <source>
        <dbReference type="ARBA" id="ARBA00008028"/>
    </source>
</evidence>
<comment type="subcellular location">
    <subcellularLocation>
        <location evidence="1">Nucleus</location>
    </subcellularLocation>
</comment>
<dbReference type="EMBL" id="CH963857">
    <property type="protein sequence ID" value="EDW76385.1"/>
    <property type="molecule type" value="Genomic_DNA"/>
</dbReference>
<dbReference type="Pfam" id="PF00071">
    <property type="entry name" value="Ras"/>
    <property type="match status" value="1"/>
</dbReference>
<proteinExistence type="inferred from homology"/>
<dbReference type="OrthoDB" id="48625at2759"/>